<evidence type="ECO:0000313" key="3">
    <source>
        <dbReference type="Proteomes" id="UP000064029"/>
    </source>
</evidence>
<feature type="transmembrane region" description="Helical" evidence="1">
    <location>
        <begin position="12"/>
        <end position="28"/>
    </location>
</feature>
<dbReference type="InterPro" id="IPR021329">
    <property type="entry name" value="DUF2938"/>
</dbReference>
<dbReference type="RefSeq" id="WP_059756951.1">
    <property type="nucleotide sequence ID" value="NZ_CP013416.1"/>
</dbReference>
<keyword evidence="1" id="KW-0472">Membrane</keyword>
<dbReference type="EMBL" id="LOXM01000232">
    <property type="protein sequence ID" value="KVG58187.1"/>
    <property type="molecule type" value="Genomic_DNA"/>
</dbReference>
<reference evidence="2 3" key="1">
    <citation type="submission" date="2015-11" db="EMBL/GenBank/DDBJ databases">
        <title>Expanding the genomic diversity of Burkholderia species for the development of highly accurate diagnostics.</title>
        <authorList>
            <person name="Sahl J."/>
            <person name="Keim P."/>
            <person name="Wagner D."/>
        </authorList>
    </citation>
    <scope>NUCLEOTIDE SEQUENCE [LARGE SCALE GENOMIC DNA]</scope>
    <source>
        <strain evidence="2 3">MSMB2036</strain>
    </source>
</reference>
<protein>
    <recommendedName>
        <fullName evidence="4">DUF2938 domain-containing protein</fullName>
    </recommendedName>
</protein>
<evidence type="ECO:0000313" key="2">
    <source>
        <dbReference type="EMBL" id="KVG58187.1"/>
    </source>
</evidence>
<feature type="transmembrane region" description="Helical" evidence="1">
    <location>
        <begin position="143"/>
        <end position="164"/>
    </location>
</feature>
<dbReference type="Proteomes" id="UP000064029">
    <property type="component" value="Unassembled WGS sequence"/>
</dbReference>
<dbReference type="Pfam" id="PF11158">
    <property type="entry name" value="DUF2938"/>
    <property type="match status" value="1"/>
</dbReference>
<keyword evidence="1" id="KW-0812">Transmembrane</keyword>
<feature type="transmembrane region" description="Helical" evidence="1">
    <location>
        <begin position="75"/>
        <end position="97"/>
    </location>
</feature>
<name>A0A103QZ05_9BURK</name>
<gene>
    <name evidence="2" type="ORF">WJ33_34610</name>
</gene>
<evidence type="ECO:0008006" key="4">
    <source>
        <dbReference type="Google" id="ProtNLM"/>
    </source>
</evidence>
<sequence length="165" mass="17582">MNDAADTLPHLLLIGAGGTLVMDLWALFRRRAFGTPSLDYALVGRWLGHMAEGRFRHASIVAAAPVRHERPLGWLAHYAIGIAFAGLPVALAGTHWISAPTLLPALVAGIGSVAAPFFLMQPAFGFGIAAARTPHPSVARRRSLVTHLSYGLGLYVAAQVLTLMR</sequence>
<feature type="transmembrane region" description="Helical" evidence="1">
    <location>
        <begin position="103"/>
        <end position="131"/>
    </location>
</feature>
<dbReference type="AlphaFoldDB" id="A0A103QZ05"/>
<evidence type="ECO:0000256" key="1">
    <source>
        <dbReference type="SAM" id="Phobius"/>
    </source>
</evidence>
<proteinExistence type="predicted"/>
<comment type="caution">
    <text evidence="2">The sequence shown here is derived from an EMBL/GenBank/DDBJ whole genome shotgun (WGS) entry which is preliminary data.</text>
</comment>
<accession>A0A103QZ05</accession>
<dbReference type="OrthoDB" id="9812539at2"/>
<organism evidence="2 3">
    <name type="scientific">Burkholderia ubonensis</name>
    <dbReference type="NCBI Taxonomy" id="101571"/>
    <lineage>
        <taxon>Bacteria</taxon>
        <taxon>Pseudomonadati</taxon>
        <taxon>Pseudomonadota</taxon>
        <taxon>Betaproteobacteria</taxon>
        <taxon>Burkholderiales</taxon>
        <taxon>Burkholderiaceae</taxon>
        <taxon>Burkholderia</taxon>
        <taxon>Burkholderia cepacia complex</taxon>
    </lineage>
</organism>
<keyword evidence="1" id="KW-1133">Transmembrane helix</keyword>